<dbReference type="InterPro" id="IPR003316">
    <property type="entry name" value="E2F_WHTH_DNA-bd_dom"/>
</dbReference>
<dbReference type="GO" id="GO:0046983">
    <property type="term" value="F:protein dimerization activity"/>
    <property type="evidence" value="ECO:0007669"/>
    <property type="project" value="InterPro"/>
</dbReference>
<feature type="compositionally biased region" description="Polar residues" evidence="6">
    <location>
        <begin position="63"/>
        <end position="73"/>
    </location>
</feature>
<feature type="compositionally biased region" description="Polar residues" evidence="6">
    <location>
        <begin position="400"/>
        <end position="417"/>
    </location>
</feature>
<protein>
    <submittedName>
        <fullName evidence="8">Putative transcription factor e2f/dimerization partner tdp</fullName>
    </submittedName>
</protein>
<dbReference type="InterPro" id="IPR036390">
    <property type="entry name" value="WH_DNA-bd_sf"/>
</dbReference>
<keyword evidence="5" id="KW-0539">Nucleus</keyword>
<comment type="similarity">
    <text evidence="1 5">Belongs to the E2F/DP family.</text>
</comment>
<evidence type="ECO:0000256" key="5">
    <source>
        <dbReference type="RuleBase" id="RU003796"/>
    </source>
</evidence>
<feature type="compositionally biased region" description="Basic and acidic residues" evidence="6">
    <location>
        <begin position="418"/>
        <end position="448"/>
    </location>
</feature>
<evidence type="ECO:0000256" key="4">
    <source>
        <dbReference type="ARBA" id="ARBA00023163"/>
    </source>
</evidence>
<feature type="domain" description="E2F/DP family winged-helix DNA-binding" evidence="7">
    <location>
        <begin position="153"/>
        <end position="218"/>
    </location>
</feature>
<keyword evidence="4 5" id="KW-0804">Transcription</keyword>
<organism evidence="8">
    <name type="scientific">Nyssomyia neivai</name>
    <dbReference type="NCBI Taxonomy" id="330878"/>
    <lineage>
        <taxon>Eukaryota</taxon>
        <taxon>Metazoa</taxon>
        <taxon>Ecdysozoa</taxon>
        <taxon>Arthropoda</taxon>
        <taxon>Hexapoda</taxon>
        <taxon>Insecta</taxon>
        <taxon>Pterygota</taxon>
        <taxon>Neoptera</taxon>
        <taxon>Endopterygota</taxon>
        <taxon>Diptera</taxon>
        <taxon>Nematocera</taxon>
        <taxon>Psychodoidea</taxon>
        <taxon>Psychodidae</taxon>
        <taxon>Nyssomyia</taxon>
    </lineage>
</organism>
<proteinExistence type="inferred from homology"/>
<dbReference type="InterPro" id="IPR037241">
    <property type="entry name" value="E2F-DP_heterodim"/>
</dbReference>
<evidence type="ECO:0000256" key="1">
    <source>
        <dbReference type="ARBA" id="ARBA00010940"/>
    </source>
</evidence>
<dbReference type="CDD" id="cd14660">
    <property type="entry name" value="E2F_DD"/>
    <property type="match status" value="1"/>
</dbReference>
<dbReference type="EMBL" id="GFDF01007956">
    <property type="protein sequence ID" value="JAV06128.1"/>
    <property type="molecule type" value="Transcribed_RNA"/>
</dbReference>
<dbReference type="SMART" id="SM01372">
    <property type="entry name" value="E2F_TDP"/>
    <property type="match status" value="1"/>
</dbReference>
<dbReference type="InterPro" id="IPR015633">
    <property type="entry name" value="E2F"/>
</dbReference>
<dbReference type="SUPFAM" id="SSF46785">
    <property type="entry name" value="Winged helix' DNA-binding domain"/>
    <property type="match status" value="1"/>
</dbReference>
<evidence type="ECO:0000256" key="3">
    <source>
        <dbReference type="ARBA" id="ARBA00023125"/>
    </source>
</evidence>
<evidence type="ECO:0000313" key="8">
    <source>
        <dbReference type="EMBL" id="JAV06128.1"/>
    </source>
</evidence>
<dbReference type="Pfam" id="PF16421">
    <property type="entry name" value="E2F_CC-MB"/>
    <property type="match status" value="1"/>
</dbReference>
<accession>A0A1L8DI32</accession>
<dbReference type="Gene3D" id="1.10.10.10">
    <property type="entry name" value="Winged helix-like DNA-binding domain superfamily/Winged helix DNA-binding domain"/>
    <property type="match status" value="1"/>
</dbReference>
<keyword evidence="2 5" id="KW-0805">Transcription regulation</keyword>
<dbReference type="Gene3D" id="6.10.250.540">
    <property type="match status" value="1"/>
</dbReference>
<dbReference type="GO" id="GO:0000978">
    <property type="term" value="F:RNA polymerase II cis-regulatory region sequence-specific DNA binding"/>
    <property type="evidence" value="ECO:0007669"/>
    <property type="project" value="InterPro"/>
</dbReference>
<sequence>MPKYMTHHNTNQSGGKFSEYQPNGDDDDLLDMDIEKNVAISSSSSVIPTAISAATSDSASPCAGSTKSTKTLNTGTNQLRISSHLLDHGYGSTLQPPQVMRGKTDQYITNYYRQTKRRHTTSTPGPPLKQAKTDKLVDPKKRYSEGACSPVCRYDTSLGLLTRKFMELLQTSPDGVVDLNVASDKLKVQKRRIYDITNVLEGIGILEKKSKNNIQWKCGSALTEMCKDAKRESGYLEQKENRLDSLIAQIREEFNTQFERNRFGYITRQDLAAIDMFKDQSVIVIKGPQDAKLVIPENGALEIMLKSEKEEIDVFLCPDASSTESSSQYSTTEQLLKDIKPMFTSGSYNKFMSPKRKSLFGSAQRNLNPLLEGGDVGKKKIFDGIEDFSMSVTRPVVTQQEASSMMGTKGNTSVLRSTTEEIKREDRVSQDSPKKGRTTLKGDVKLSSSPDERQWSLFNEYDLSPNHLSQVNEFESFLCIEPPPLDTDYNFSLGQTEGLSDLFDDII</sequence>
<dbReference type="AlphaFoldDB" id="A0A1L8DI32"/>
<dbReference type="InterPro" id="IPR036388">
    <property type="entry name" value="WH-like_DNA-bd_sf"/>
</dbReference>
<evidence type="ECO:0000259" key="7">
    <source>
        <dbReference type="SMART" id="SM01372"/>
    </source>
</evidence>
<dbReference type="Pfam" id="PF02319">
    <property type="entry name" value="WHD_E2F_TDP"/>
    <property type="match status" value="1"/>
</dbReference>
<feature type="region of interest" description="Disordered" evidence="6">
    <location>
        <begin position="400"/>
        <end position="448"/>
    </location>
</feature>
<dbReference type="PANTHER" id="PTHR12081:SF18">
    <property type="entry name" value="TRANSCRIPTION FACTOR E2F2-RELATED"/>
    <property type="match status" value="1"/>
</dbReference>
<name>A0A1L8DI32_9DIPT</name>
<feature type="region of interest" description="Disordered" evidence="6">
    <location>
        <begin position="53"/>
        <end position="73"/>
    </location>
</feature>
<feature type="region of interest" description="Disordered" evidence="6">
    <location>
        <begin position="1"/>
        <end position="27"/>
    </location>
</feature>
<keyword evidence="3 5" id="KW-0238">DNA-binding</keyword>
<dbReference type="InterPro" id="IPR032198">
    <property type="entry name" value="E2F_CC-MB"/>
</dbReference>
<dbReference type="SUPFAM" id="SSF144074">
    <property type="entry name" value="E2F-DP heterodimerization region"/>
    <property type="match status" value="1"/>
</dbReference>
<evidence type="ECO:0000256" key="2">
    <source>
        <dbReference type="ARBA" id="ARBA00023015"/>
    </source>
</evidence>
<dbReference type="GO" id="GO:0000981">
    <property type="term" value="F:DNA-binding transcription factor activity, RNA polymerase II-specific"/>
    <property type="evidence" value="ECO:0007669"/>
    <property type="project" value="TreeGrafter"/>
</dbReference>
<reference evidence="8" key="1">
    <citation type="submission" date="2016-12" db="EMBL/GenBank/DDBJ databases">
        <title>An insight into the sialome and mialome of the sand fly, Nyssomyia neivai.</title>
        <authorList>
            <person name="Sebastian V."/>
            <person name="Goulart T.M."/>
            <person name="Oliveira W."/>
            <person name="Calvo E."/>
            <person name="Oliveira L.F."/>
            <person name="Pinto M.C."/>
            <person name="Rosselino A.M."/>
            <person name="Ribeiro J.M."/>
        </authorList>
    </citation>
    <scope>NUCLEOTIDE SEQUENCE</scope>
</reference>
<dbReference type="PANTHER" id="PTHR12081">
    <property type="entry name" value="TRANSCRIPTION FACTOR E2F"/>
    <property type="match status" value="1"/>
</dbReference>
<evidence type="ECO:0000256" key="6">
    <source>
        <dbReference type="SAM" id="MobiDB-lite"/>
    </source>
</evidence>
<comment type="subcellular location">
    <subcellularLocation>
        <location evidence="5">Nucleus</location>
    </subcellularLocation>
</comment>
<dbReference type="FunFam" id="1.10.10.10:FF:000008">
    <property type="entry name" value="E2F transcription factor 1"/>
    <property type="match status" value="1"/>
</dbReference>
<dbReference type="GO" id="GO:0090575">
    <property type="term" value="C:RNA polymerase II transcription regulator complex"/>
    <property type="evidence" value="ECO:0007669"/>
    <property type="project" value="TreeGrafter"/>
</dbReference>